<accession>A0A1V4DE90</accession>
<dbReference type="CDD" id="cd10032">
    <property type="entry name" value="UDG-F6_HDG"/>
    <property type="match status" value="1"/>
</dbReference>
<name>A0A1V4DE90_9ENTE</name>
<dbReference type="AlphaFoldDB" id="A0A1V4DE90"/>
<reference evidence="2 3" key="1">
    <citation type="submission" date="2017-02" db="EMBL/GenBank/DDBJ databases">
        <title>Vagococcus cremeus sp. nov., isolated from the small intestine of a marten, Martes flavigula.</title>
        <authorList>
            <person name="Tak E.J."/>
            <person name="Bae J.-W."/>
        </authorList>
    </citation>
    <scope>NUCLEOTIDE SEQUENCE [LARGE SCALE GENOMIC DNA]</scope>
    <source>
        <strain evidence="2 3">D7T301</strain>
    </source>
</reference>
<dbReference type="SUPFAM" id="SSF52141">
    <property type="entry name" value="Uracil-DNA glycosylase-like"/>
    <property type="match status" value="1"/>
</dbReference>
<dbReference type="InterPro" id="IPR026353">
    <property type="entry name" value="Hypoxan-DNA_Glyclase"/>
</dbReference>
<dbReference type="NCBIfam" id="TIGR04274">
    <property type="entry name" value="hypoxanDNAglyco"/>
    <property type="match status" value="1"/>
</dbReference>
<evidence type="ECO:0000259" key="1">
    <source>
        <dbReference type="Pfam" id="PF03167"/>
    </source>
</evidence>
<dbReference type="InterPro" id="IPR005122">
    <property type="entry name" value="Uracil-DNA_glycosylase-like"/>
</dbReference>
<gene>
    <name evidence="2" type="ORF">BW731_00230</name>
</gene>
<dbReference type="InterPro" id="IPR036895">
    <property type="entry name" value="Uracil-DNA_glycosylase-like_sf"/>
</dbReference>
<keyword evidence="3" id="KW-1185">Reference proteome</keyword>
<sequence length="162" mass="18729">MKKGLAPIFNQDTSILVLGSSPSEQSLKKQQYYGNNGNQFWKILFNYYNVPFETDYNKRVTFLLDHHIGLWDVYHLFERNGSLDTSFKTVELNDFSQILTQADIKLIITNGKKAYDEVINNQLFPQIKIAPCISTSGAANGQMEKRKMQWEEALGMVDKEFY</sequence>
<feature type="domain" description="Uracil-DNA glycosylase-like" evidence="1">
    <location>
        <begin position="8"/>
        <end position="152"/>
    </location>
</feature>
<proteinExistence type="predicted"/>
<dbReference type="RefSeq" id="WP_079344682.1">
    <property type="nucleotide sequence ID" value="NZ_MVAB01000001.1"/>
</dbReference>
<evidence type="ECO:0000313" key="3">
    <source>
        <dbReference type="Proteomes" id="UP000189970"/>
    </source>
</evidence>
<organism evidence="2 3">
    <name type="scientific">Vagococcus martis</name>
    <dbReference type="NCBI Taxonomy" id="1768210"/>
    <lineage>
        <taxon>Bacteria</taxon>
        <taxon>Bacillati</taxon>
        <taxon>Bacillota</taxon>
        <taxon>Bacilli</taxon>
        <taxon>Lactobacillales</taxon>
        <taxon>Enterococcaceae</taxon>
        <taxon>Vagococcus</taxon>
    </lineage>
</organism>
<dbReference type="Proteomes" id="UP000189970">
    <property type="component" value="Unassembled WGS sequence"/>
</dbReference>
<dbReference type="EMBL" id="MVAB01000001">
    <property type="protein sequence ID" value="OPF86731.1"/>
    <property type="molecule type" value="Genomic_DNA"/>
</dbReference>
<evidence type="ECO:0000313" key="2">
    <source>
        <dbReference type="EMBL" id="OPF86731.1"/>
    </source>
</evidence>
<protein>
    <submittedName>
        <fullName evidence="2">DNA-deoxyinosine glycosylase</fullName>
    </submittedName>
</protein>
<dbReference type="Pfam" id="PF03167">
    <property type="entry name" value="UDG"/>
    <property type="match status" value="1"/>
</dbReference>
<dbReference type="Gene3D" id="3.40.470.10">
    <property type="entry name" value="Uracil-DNA glycosylase-like domain"/>
    <property type="match status" value="1"/>
</dbReference>
<comment type="caution">
    <text evidence="2">The sequence shown here is derived from an EMBL/GenBank/DDBJ whole genome shotgun (WGS) entry which is preliminary data.</text>
</comment>